<feature type="compositionally biased region" description="Polar residues" evidence="1">
    <location>
        <begin position="55"/>
        <end position="118"/>
    </location>
</feature>
<proteinExistence type="predicted"/>
<organism evidence="2 3">
    <name type="scientific">Oikopleura dioica</name>
    <name type="common">Tunicate</name>
    <dbReference type="NCBI Taxonomy" id="34765"/>
    <lineage>
        <taxon>Eukaryota</taxon>
        <taxon>Metazoa</taxon>
        <taxon>Chordata</taxon>
        <taxon>Tunicata</taxon>
        <taxon>Appendicularia</taxon>
        <taxon>Copelata</taxon>
        <taxon>Oikopleuridae</taxon>
        <taxon>Oikopleura</taxon>
    </lineage>
</organism>
<feature type="region of interest" description="Disordered" evidence="1">
    <location>
        <begin position="39"/>
        <end position="118"/>
    </location>
</feature>
<keyword evidence="3" id="KW-1185">Reference proteome</keyword>
<dbReference type="Proteomes" id="UP001158576">
    <property type="component" value="Chromosome PAR"/>
</dbReference>
<protein>
    <submittedName>
        <fullName evidence="2">Oidioi.mRNA.OKI2018_I69.PAR.g10935.t1.cds</fullName>
    </submittedName>
</protein>
<dbReference type="EMBL" id="OU015568">
    <property type="protein sequence ID" value="CAG5085589.1"/>
    <property type="molecule type" value="Genomic_DNA"/>
</dbReference>
<feature type="compositionally biased region" description="Pro residues" evidence="1">
    <location>
        <begin position="44"/>
        <end position="54"/>
    </location>
</feature>
<reference evidence="2 3" key="1">
    <citation type="submission" date="2021-04" db="EMBL/GenBank/DDBJ databases">
        <authorList>
            <person name="Bliznina A."/>
        </authorList>
    </citation>
    <scope>NUCLEOTIDE SEQUENCE [LARGE SCALE GENOMIC DNA]</scope>
</reference>
<gene>
    <name evidence="2" type="ORF">OKIOD_LOCUS2493</name>
</gene>
<evidence type="ECO:0000313" key="2">
    <source>
        <dbReference type="EMBL" id="CAG5085589.1"/>
    </source>
</evidence>
<feature type="region of interest" description="Disordered" evidence="1">
    <location>
        <begin position="1"/>
        <end position="20"/>
    </location>
</feature>
<sequence length="118" mass="12771">MESFAVLGSDSEDEMTNKPEYIQALRDVQTFDGTISLSVADLPRFPPGHKPIPNPQQIQTATPSPKNTPTIQASESGNSRKLSHENQPNNQLSTNQPSQMPKSVSNNTTQPVVPTSTA</sequence>
<evidence type="ECO:0000256" key="1">
    <source>
        <dbReference type="SAM" id="MobiDB-lite"/>
    </source>
</evidence>
<name>A0ABN7RYL1_OIKDI</name>
<evidence type="ECO:0000313" key="3">
    <source>
        <dbReference type="Proteomes" id="UP001158576"/>
    </source>
</evidence>
<accession>A0ABN7RYL1</accession>